<feature type="region of interest" description="Disordered" evidence="1">
    <location>
        <begin position="767"/>
        <end position="787"/>
    </location>
</feature>
<dbReference type="PANTHER" id="PTHR46381">
    <property type="entry name" value="MKPA PROTEIN"/>
    <property type="match status" value="1"/>
</dbReference>
<name>A0A640KLD0_LEITA</name>
<keyword evidence="5" id="KW-1185">Reference proteome</keyword>
<feature type="region of interest" description="Disordered" evidence="1">
    <location>
        <begin position="858"/>
        <end position="916"/>
    </location>
</feature>
<proteinExistence type="predicted"/>
<evidence type="ECO:0000313" key="4">
    <source>
        <dbReference type="EMBL" id="GET89835.1"/>
    </source>
</evidence>
<feature type="domain" description="Tyrosine-protein phosphatase" evidence="2">
    <location>
        <begin position="966"/>
        <end position="1109"/>
    </location>
</feature>
<evidence type="ECO:0000313" key="5">
    <source>
        <dbReference type="Proteomes" id="UP000419144"/>
    </source>
</evidence>
<dbReference type="VEuPathDB" id="TriTrypDB:LtaPh_2719100"/>
<feature type="region of interest" description="Disordered" evidence="1">
    <location>
        <begin position="254"/>
        <end position="275"/>
    </location>
</feature>
<evidence type="ECO:0000259" key="2">
    <source>
        <dbReference type="PROSITE" id="PS50054"/>
    </source>
</evidence>
<feature type="compositionally biased region" description="Polar residues" evidence="1">
    <location>
        <begin position="1530"/>
        <end position="1546"/>
    </location>
</feature>
<feature type="region of interest" description="Disordered" evidence="1">
    <location>
        <begin position="718"/>
        <end position="739"/>
    </location>
</feature>
<sequence length="1718" mass="181233">MGNRVSTGNTPFSLEDLEALARAPSLFDTLPNDAASTASSGASALFRKEMKAEIERQYAECDTSLHALRCVLDRKGIRHVLGSDQATAVPALSSGEPKTTSDEVQGKAPADEPLPPSGDSMARNCSGSTRDLLQSPRERHGSCHSDSNDVADIAKASPAAAAAVDCSLPNVKDDSVPQRHVSSQLGALPTSVSTRTPLSPCSWLFREVSVQPVDLTRLAEIKAAEVYVLIIVQRSTLLGTPRTLITSTTPFAAAASTRSATPPSSSLAAASPGGTARSVANSAAMSANMTTEWPRDMVQVFTPRGLTTPFSSDMTRPTLASISHNSGAGYWHSPSATPRTNGSTSGRTTPRSTTTTVAATATSSATTGNGGGAGACLQASSRSALSQATPRATSFHFSVHLLTGKQADAMSAAAGLFAARAIEKLFLDCSDFDRRLFYNLHTAKLEAVIRAYSMRPTLDVTPGRRGDGSTANAAEGNLHRSLKVSSKASGGGATSEMITGNAMGKEVRDSNSDVGVSNSSPQYLMSTLGPSRELRRELLAITRPSSVAVPAMHFERRSSIAASYTASPVGTRSHTGAFGGGCDHVASTVVSSNPSELYSLNAVYRVLNGVRVGTPRWMHTGDVASPLNSARYSVPRSASGASAGGPSTGTALFGSSNWCSDPLSSLRSARRSTHRDSAANGATSSSGIMPPIPSLNISSWLQGPQPLDVHRAAPAGTAVTGAAGSAHATTADSTTSRMGRLLQSSWTPNSASPKMPPLLPPTLASGTPRGDCHVGTPTPPDSSSAAPAALTSATCTAQNLAFSLPLDCLRPAASAAVPNSRVTLCSTSAEESSADGPPLFPETAAVPKLQLFVNAERGQKAKARQHTSVPTGAADMLSLPRGQTDNAQPDSSLAERRHYPQHQHHHADGGGQSRDKIADHHSVDVENSSVSRYGLPSVPPLEDDAECDDVYNQQERAQRLKASKPEVTEILPYLFVGGEDAARDRVQLLRKGITHVVNTVSWYIDCFYPDLFRYMTLSLSDATDEPIFSLFAVVNAFIEDAVERHRGKVFVHCQQGVSRSCTFVIAYVMWKQGLCYDRAYELVRARRTVCNPNLGFFMNLRLWEAQLSAPLLNSVFAYTPYTSTSPMPFSYQLTAYFDCSTSSTVTGAAAFGSSWSPSSPSPCTAKAPKSGFLSPRGKEVHQQLRSDVLTRAVDMSGAAPGPPTTLSLDPRLAYVFLFAPSAPSADETSCVDARRSKQRTHERPRLSQGTDVGPAAGPGGDEDVDVVTACVVMGPQALSKIYSERALAACRQLLRFSFYHGERRTSVTNAGKTVCFNPMLQVRLLPAASPALWSRSSSPFPAPTAAVPVEVAQRLLSLHIASQVRIRFVRQSQWDALLSNARLASMLSCYIAKEDRLDVSEGVRQQAREGAAKGVGANSSGTVSGGQQTSVLAHVTLPRNPLLPVKRASASSSFRTGGRTPRTPRQLHVPSCGNGGSLQRGSVGDRLASGAIAHSSSAGAPASQYCSHADNLPAAAEVPEPVASPPQHVSLRTTSSSTEVELTPNTDPAGISFPRRGISEVSLAAGTARDDDKQTLVAVCMAEGESFAYAYPFTAATKVTVADLDDLEEDQCYVLGFQQRVGTTVYVWRGADAAESSADIMDAFARHMLRTTEPAVKTAVIESLEAGEWASCSIVFSHESGDTAGVAGRAAAVTGVLADVRVLYVEQGEEPKEFFTLL</sequence>
<feature type="region of interest" description="Disordered" evidence="1">
    <location>
        <begin position="667"/>
        <end position="691"/>
    </location>
</feature>
<feature type="compositionally biased region" description="Low complexity" evidence="1">
    <location>
        <begin position="337"/>
        <end position="367"/>
    </location>
</feature>
<feature type="compositionally biased region" description="Basic and acidic residues" evidence="1">
    <location>
        <begin position="136"/>
        <end position="147"/>
    </location>
</feature>
<feature type="region of interest" description="Disordered" evidence="1">
    <location>
        <begin position="1442"/>
        <end position="1480"/>
    </location>
</feature>
<evidence type="ECO:0000256" key="1">
    <source>
        <dbReference type="SAM" id="MobiDB-lite"/>
    </source>
</evidence>
<organism evidence="4 5">
    <name type="scientific">Leishmania tarentolae</name>
    <name type="common">Sauroleishmania tarentolae</name>
    <dbReference type="NCBI Taxonomy" id="5689"/>
    <lineage>
        <taxon>Eukaryota</taxon>
        <taxon>Discoba</taxon>
        <taxon>Euglenozoa</taxon>
        <taxon>Kinetoplastea</taxon>
        <taxon>Metakinetoplastina</taxon>
        <taxon>Trypanosomatida</taxon>
        <taxon>Trypanosomatidae</taxon>
        <taxon>Leishmaniinae</taxon>
        <taxon>Leishmania</taxon>
        <taxon>lizard Leishmania</taxon>
    </lineage>
</organism>
<dbReference type="PROSITE" id="PS50056">
    <property type="entry name" value="TYR_PHOSPHATASE_2"/>
    <property type="match status" value="1"/>
</dbReference>
<dbReference type="SUPFAM" id="SSF52799">
    <property type="entry name" value="(Phosphotyrosine protein) phosphatases II"/>
    <property type="match status" value="1"/>
</dbReference>
<feature type="region of interest" description="Disordered" evidence="1">
    <location>
        <begin position="483"/>
        <end position="522"/>
    </location>
</feature>
<accession>A0A640KLD0</accession>
<dbReference type="Pfam" id="PF00782">
    <property type="entry name" value="DSPc"/>
    <property type="match status" value="1"/>
</dbReference>
<feature type="compositionally biased region" description="Low complexity" evidence="1">
    <location>
        <begin position="718"/>
        <end position="736"/>
    </location>
</feature>
<dbReference type="PANTHER" id="PTHR46381:SF2">
    <property type="entry name" value="MAP KINASE PHOSPHATASE"/>
    <property type="match status" value="1"/>
</dbReference>
<dbReference type="CDD" id="cd14498">
    <property type="entry name" value="DSP"/>
    <property type="match status" value="1"/>
</dbReference>
<feature type="region of interest" description="Disordered" evidence="1">
    <location>
        <begin position="88"/>
        <end position="149"/>
    </location>
</feature>
<dbReference type="Proteomes" id="UP000419144">
    <property type="component" value="Unassembled WGS sequence"/>
</dbReference>
<dbReference type="OrthoDB" id="165342at2759"/>
<feature type="domain" description="Tyrosine specific protein phosphatases" evidence="3">
    <location>
        <begin position="1028"/>
        <end position="1087"/>
    </location>
</feature>
<dbReference type="SMART" id="SM00195">
    <property type="entry name" value="DSPc"/>
    <property type="match status" value="1"/>
</dbReference>
<dbReference type="InterPro" id="IPR029021">
    <property type="entry name" value="Prot-tyrosine_phosphatase-like"/>
</dbReference>
<dbReference type="FunFam" id="3.90.190.10:FF:000130">
    <property type="entry name" value="Dual specificity protein phosphatase, putative"/>
    <property type="match status" value="1"/>
</dbReference>
<feature type="compositionally biased region" description="Basic and acidic residues" evidence="1">
    <location>
        <begin position="1232"/>
        <end position="1245"/>
    </location>
</feature>
<evidence type="ECO:0000259" key="3">
    <source>
        <dbReference type="PROSITE" id="PS50056"/>
    </source>
</evidence>
<feature type="region of interest" description="Disordered" evidence="1">
    <location>
        <begin position="1224"/>
        <end position="1260"/>
    </location>
</feature>
<dbReference type="InterPro" id="IPR000387">
    <property type="entry name" value="Tyr_Pase_dom"/>
</dbReference>
<feature type="compositionally biased region" description="Low complexity" evidence="1">
    <location>
        <begin position="1455"/>
        <end position="1464"/>
    </location>
</feature>
<dbReference type="InterPro" id="IPR000340">
    <property type="entry name" value="Dual-sp_phosphatase_cat-dom"/>
</dbReference>
<feature type="compositionally biased region" description="Polar residues" evidence="1">
    <location>
        <begin position="123"/>
        <end position="132"/>
    </location>
</feature>
<gene>
    <name evidence="4" type="ORF">LtaPh_2719100</name>
</gene>
<feature type="region of interest" description="Disordered" evidence="1">
    <location>
        <begin position="1518"/>
        <end position="1554"/>
    </location>
</feature>
<dbReference type="EMBL" id="BLBS01000037">
    <property type="protein sequence ID" value="GET89835.1"/>
    <property type="molecule type" value="Genomic_DNA"/>
</dbReference>
<protein>
    <submittedName>
        <fullName evidence="4">Uncharacterized protein</fullName>
    </submittedName>
</protein>
<reference evidence="4" key="1">
    <citation type="submission" date="2019-11" db="EMBL/GenBank/DDBJ databases">
        <title>Leishmania tarentolae CDS.</title>
        <authorList>
            <person name="Goto Y."/>
            <person name="Yamagishi J."/>
        </authorList>
    </citation>
    <scope>NUCLEOTIDE SEQUENCE [LARGE SCALE GENOMIC DNA]</scope>
    <source>
        <strain evidence="4">Parrot Tar II</strain>
    </source>
</reference>
<feature type="region of interest" description="Disordered" evidence="1">
    <location>
        <begin position="325"/>
        <end position="375"/>
    </location>
</feature>
<dbReference type="PROSITE" id="PS50054">
    <property type="entry name" value="TYR_PHOSPHATASE_DUAL"/>
    <property type="match status" value="1"/>
</dbReference>
<feature type="compositionally biased region" description="Polar residues" evidence="1">
    <location>
        <begin position="881"/>
        <end position="891"/>
    </location>
</feature>
<dbReference type="InterPro" id="IPR020422">
    <property type="entry name" value="TYR_PHOSPHATASE_DUAL_dom"/>
</dbReference>
<comment type="caution">
    <text evidence="4">The sequence shown here is derived from an EMBL/GenBank/DDBJ whole genome shotgun (WGS) entry which is preliminary data.</text>
</comment>
<dbReference type="Gene3D" id="3.90.190.10">
    <property type="entry name" value="Protein tyrosine phosphatase superfamily"/>
    <property type="match status" value="1"/>
</dbReference>